<gene>
    <name evidence="2" type="ORF">EV650_6367</name>
</gene>
<dbReference type="EMBL" id="SODF01000003">
    <property type="protein sequence ID" value="TDW14889.1"/>
    <property type="molecule type" value="Genomic_DNA"/>
</dbReference>
<protein>
    <submittedName>
        <fullName evidence="2">Uncharacterized protein</fullName>
    </submittedName>
</protein>
<evidence type="ECO:0000313" key="3">
    <source>
        <dbReference type="Proteomes" id="UP000295447"/>
    </source>
</evidence>
<keyword evidence="3" id="KW-1185">Reference proteome</keyword>
<comment type="caution">
    <text evidence="2">The sequence shown here is derived from an EMBL/GenBank/DDBJ whole genome shotgun (WGS) entry which is preliminary data.</text>
</comment>
<organism evidence="2 3">
    <name type="scientific">Kribbella kalugense</name>
    <dbReference type="NCBI Taxonomy" id="2512221"/>
    <lineage>
        <taxon>Bacteria</taxon>
        <taxon>Bacillati</taxon>
        <taxon>Actinomycetota</taxon>
        <taxon>Actinomycetes</taxon>
        <taxon>Propionibacteriales</taxon>
        <taxon>Kribbellaceae</taxon>
        <taxon>Kribbella</taxon>
    </lineage>
</organism>
<accession>A0A4R7ZBM7</accession>
<dbReference type="AlphaFoldDB" id="A0A4R7ZBM7"/>
<feature type="region of interest" description="Disordered" evidence="1">
    <location>
        <begin position="1"/>
        <end position="33"/>
    </location>
</feature>
<dbReference type="Proteomes" id="UP000295447">
    <property type="component" value="Unassembled WGS sequence"/>
</dbReference>
<reference evidence="2 3" key="1">
    <citation type="submission" date="2019-03" db="EMBL/GenBank/DDBJ databases">
        <title>Genomic Encyclopedia of Type Strains, Phase III (KMG-III): the genomes of soil and plant-associated and newly described type strains.</title>
        <authorList>
            <person name="Whitman W."/>
        </authorList>
    </citation>
    <scope>NUCLEOTIDE SEQUENCE [LARGE SCALE GENOMIC DNA]</scope>
    <source>
        <strain evidence="2 3">VKM Ac-2570</strain>
    </source>
</reference>
<evidence type="ECO:0000256" key="1">
    <source>
        <dbReference type="SAM" id="MobiDB-lite"/>
    </source>
</evidence>
<name>A0A4R7ZBM7_9ACTN</name>
<evidence type="ECO:0000313" key="2">
    <source>
        <dbReference type="EMBL" id="TDW14889.1"/>
    </source>
</evidence>
<sequence>MNKIRLASGIGKGKAEWTEAASGAGQREAGRVRSPPALARGTVRRIRPAAGGLGWRCGRGRPECPGGWLLAQSRGHGGRRLVSVQFDR</sequence>
<proteinExistence type="predicted"/>